<comment type="subcellular location">
    <subcellularLocation>
        <location evidence="1">Membrane</location>
    </subcellularLocation>
</comment>
<evidence type="ECO:0000256" key="5">
    <source>
        <dbReference type="RuleBase" id="RU000688"/>
    </source>
</evidence>
<dbReference type="Proteomes" id="UP001177023">
    <property type="component" value="Unassembled WGS sequence"/>
</dbReference>
<feature type="transmembrane region" description="Helical" evidence="6">
    <location>
        <begin position="286"/>
        <end position="309"/>
    </location>
</feature>
<proteinExistence type="inferred from homology"/>
<dbReference type="PROSITE" id="PS50262">
    <property type="entry name" value="G_PROTEIN_RECEP_F1_2"/>
    <property type="match status" value="1"/>
</dbReference>
<feature type="transmembrane region" description="Helical" evidence="6">
    <location>
        <begin position="233"/>
        <end position="257"/>
    </location>
</feature>
<accession>A0AA36GGT1</accession>
<protein>
    <recommendedName>
        <fullName evidence="7">G-protein coupled receptors family 1 profile domain-containing protein</fullName>
    </recommendedName>
</protein>
<feature type="transmembrane region" description="Helical" evidence="6">
    <location>
        <begin position="92"/>
        <end position="112"/>
    </location>
</feature>
<sequence length="346" mass="40312">MRSEANVLLSAMAIMDISLLICNIPYLLTVFPAMYIHPYFRRFYYATHVYFHASTNIFSAAASWLVLAVSLERYIGIRSPMHTRLQWNNSRVFLTICLIFMGACMVSFFHFFEHTYDYAQRDRPTTGMAAQCFRVFEYARLKITPEHRIFDSGPFYNITNRDVIGWAKAIQICFVVVVPLVLIPIFNLSIIHVLRNRDILVNRTYISAAPKAGEDFVRHYSEIGIRQRQERKVTATVVAIITCHIITHSPSALPFLWELLPSNPDGSDQPQFWYLNWMRPQKDLRFLLSNIINSVLLWGKVLNFVLFCLSSEHFRKRMLMMFRIHCKRPLLSHPNGYQAVGDICIE</sequence>
<name>A0AA36GGT1_9BILA</name>
<feature type="transmembrane region" description="Helical" evidence="6">
    <location>
        <begin position="169"/>
        <end position="194"/>
    </location>
</feature>
<feature type="non-terminal residue" evidence="8">
    <location>
        <position position="1"/>
    </location>
</feature>
<dbReference type="PRINTS" id="PR00237">
    <property type="entry name" value="GPCRRHODOPSN"/>
</dbReference>
<dbReference type="AlphaFoldDB" id="A0AA36GGT1"/>
<evidence type="ECO:0000313" key="9">
    <source>
        <dbReference type="Proteomes" id="UP001177023"/>
    </source>
</evidence>
<dbReference type="PANTHER" id="PTHR46895">
    <property type="entry name" value="PROTEIN CBG20548-RELATED"/>
    <property type="match status" value="1"/>
</dbReference>
<keyword evidence="5" id="KW-0807">Transducer</keyword>
<dbReference type="PANTHER" id="PTHR46895:SF1">
    <property type="entry name" value="G-PROTEIN COUPLED RECEPTORS FAMILY 1 PROFILE DOMAIN-CONTAINING PROTEIN"/>
    <property type="match status" value="1"/>
</dbReference>
<gene>
    <name evidence="8" type="ORF">MSPICULIGERA_LOCUS25645</name>
</gene>
<organism evidence="8 9">
    <name type="scientific">Mesorhabditis spiculigera</name>
    <dbReference type="NCBI Taxonomy" id="96644"/>
    <lineage>
        <taxon>Eukaryota</taxon>
        <taxon>Metazoa</taxon>
        <taxon>Ecdysozoa</taxon>
        <taxon>Nematoda</taxon>
        <taxon>Chromadorea</taxon>
        <taxon>Rhabditida</taxon>
        <taxon>Rhabditina</taxon>
        <taxon>Rhabditomorpha</taxon>
        <taxon>Rhabditoidea</taxon>
        <taxon>Rhabditidae</taxon>
        <taxon>Mesorhabditinae</taxon>
        <taxon>Mesorhabditis</taxon>
    </lineage>
</organism>
<keyword evidence="2 5" id="KW-0812">Transmembrane</keyword>
<dbReference type="Gene3D" id="1.20.1070.10">
    <property type="entry name" value="Rhodopsin 7-helix transmembrane proteins"/>
    <property type="match status" value="1"/>
</dbReference>
<dbReference type="InterPro" id="IPR000276">
    <property type="entry name" value="GPCR_Rhodpsn"/>
</dbReference>
<evidence type="ECO:0000259" key="7">
    <source>
        <dbReference type="PROSITE" id="PS50262"/>
    </source>
</evidence>
<feature type="transmembrane region" description="Helical" evidence="6">
    <location>
        <begin position="7"/>
        <end position="29"/>
    </location>
</feature>
<evidence type="ECO:0000313" key="8">
    <source>
        <dbReference type="EMBL" id="CAJ0587690.1"/>
    </source>
</evidence>
<evidence type="ECO:0000256" key="2">
    <source>
        <dbReference type="ARBA" id="ARBA00022692"/>
    </source>
</evidence>
<dbReference type="Pfam" id="PF00001">
    <property type="entry name" value="7tm_1"/>
    <property type="match status" value="1"/>
</dbReference>
<comment type="caution">
    <text evidence="8">The sequence shown here is derived from an EMBL/GenBank/DDBJ whole genome shotgun (WGS) entry which is preliminary data.</text>
</comment>
<keyword evidence="5" id="KW-0297">G-protein coupled receptor</keyword>
<evidence type="ECO:0000256" key="1">
    <source>
        <dbReference type="ARBA" id="ARBA00004370"/>
    </source>
</evidence>
<dbReference type="PROSITE" id="PS00237">
    <property type="entry name" value="G_PROTEIN_RECEP_F1_1"/>
    <property type="match status" value="1"/>
</dbReference>
<feature type="transmembrane region" description="Helical" evidence="6">
    <location>
        <begin position="49"/>
        <end position="71"/>
    </location>
</feature>
<dbReference type="GO" id="GO:0004930">
    <property type="term" value="F:G protein-coupled receptor activity"/>
    <property type="evidence" value="ECO:0007669"/>
    <property type="project" value="UniProtKB-KW"/>
</dbReference>
<comment type="similarity">
    <text evidence="5">Belongs to the G-protein coupled receptor 1 family.</text>
</comment>
<dbReference type="SUPFAM" id="SSF81321">
    <property type="entry name" value="Family A G protein-coupled receptor-like"/>
    <property type="match status" value="1"/>
</dbReference>
<dbReference type="EMBL" id="CATQJA010002710">
    <property type="protein sequence ID" value="CAJ0587690.1"/>
    <property type="molecule type" value="Genomic_DNA"/>
</dbReference>
<feature type="domain" description="G-protein coupled receptors family 1 profile" evidence="7">
    <location>
        <begin position="1"/>
        <end position="307"/>
    </location>
</feature>
<keyword evidence="3 6" id="KW-1133">Transmembrane helix</keyword>
<dbReference type="GO" id="GO:0016020">
    <property type="term" value="C:membrane"/>
    <property type="evidence" value="ECO:0007669"/>
    <property type="project" value="UniProtKB-SubCell"/>
</dbReference>
<evidence type="ECO:0000256" key="6">
    <source>
        <dbReference type="SAM" id="Phobius"/>
    </source>
</evidence>
<keyword evidence="9" id="KW-1185">Reference proteome</keyword>
<dbReference type="CDD" id="cd14978">
    <property type="entry name" value="7tmA_FMRFamide_R-like"/>
    <property type="match status" value="1"/>
</dbReference>
<evidence type="ECO:0000256" key="4">
    <source>
        <dbReference type="ARBA" id="ARBA00023136"/>
    </source>
</evidence>
<dbReference type="InterPro" id="IPR017452">
    <property type="entry name" value="GPCR_Rhodpsn_7TM"/>
</dbReference>
<keyword evidence="5" id="KW-0675">Receptor</keyword>
<reference evidence="8" key="1">
    <citation type="submission" date="2023-06" db="EMBL/GenBank/DDBJ databases">
        <authorList>
            <person name="Delattre M."/>
        </authorList>
    </citation>
    <scope>NUCLEOTIDE SEQUENCE</scope>
    <source>
        <strain evidence="8">AF72</strain>
    </source>
</reference>
<evidence type="ECO:0000256" key="3">
    <source>
        <dbReference type="ARBA" id="ARBA00022989"/>
    </source>
</evidence>
<keyword evidence="4 6" id="KW-0472">Membrane</keyword>